<dbReference type="PRINTS" id="PR01450">
    <property type="entry name" value="BKCHANNELB"/>
</dbReference>
<evidence type="ECO:0000256" key="6">
    <source>
        <dbReference type="ARBA" id="ARBA00023136"/>
    </source>
</evidence>
<reference evidence="20" key="1">
    <citation type="submission" date="2022-03" db="EMBL/GenBank/DDBJ databases">
        <title>Genomic analyses of argali, domestic sheep and their hybrids provide insights into chromosomal evolution, heterosis and genetic basis of agronomic traits.</title>
        <authorList>
            <person name="Li M."/>
        </authorList>
    </citation>
    <scope>NUCLEOTIDE SEQUENCE</scope>
    <source>
        <strain evidence="20">CAU-MHL-2022a</strain>
        <tissue evidence="20">Skin</tissue>
    </source>
</reference>
<evidence type="ECO:0000256" key="7">
    <source>
        <dbReference type="ARBA" id="ARBA00023180"/>
    </source>
</evidence>
<keyword evidence="3 18" id="KW-0812">Transmembrane</keyword>
<dbReference type="AlphaFoldDB" id="A0AAD4UKD7"/>
<evidence type="ECO:0000256" key="12">
    <source>
        <dbReference type="ARBA" id="ARBA00076291"/>
    </source>
</evidence>
<comment type="caution">
    <text evidence="20">The sequence shown here is derived from an EMBL/GenBank/DDBJ whole genome shotgun (WGS) entry which is preliminary data.</text>
</comment>
<dbReference type="Pfam" id="PF03185">
    <property type="entry name" value="CaKB"/>
    <property type="match status" value="1"/>
</dbReference>
<evidence type="ECO:0000313" key="20">
    <source>
        <dbReference type="EMBL" id="KAI4548147.1"/>
    </source>
</evidence>
<dbReference type="Pfam" id="PF09303">
    <property type="entry name" value="KcnmB2_inactiv"/>
    <property type="match status" value="1"/>
</dbReference>
<keyword evidence="21" id="KW-1185">Reference proteome</keyword>
<dbReference type="GO" id="GO:0008076">
    <property type="term" value="C:voltage-gated potassium channel complex"/>
    <property type="evidence" value="ECO:0007669"/>
    <property type="project" value="TreeGrafter"/>
</dbReference>
<dbReference type="InterPro" id="IPR037096">
    <property type="entry name" value="KCNMB2_ball/chain_dom_sf"/>
</dbReference>
<organism evidence="20 21">
    <name type="scientific">Ovis ammon polii</name>
    <dbReference type="NCBI Taxonomy" id="230172"/>
    <lineage>
        <taxon>Eukaryota</taxon>
        <taxon>Metazoa</taxon>
        <taxon>Chordata</taxon>
        <taxon>Craniata</taxon>
        <taxon>Vertebrata</taxon>
        <taxon>Euteleostomi</taxon>
        <taxon>Mammalia</taxon>
        <taxon>Eutheria</taxon>
        <taxon>Laurasiatheria</taxon>
        <taxon>Artiodactyla</taxon>
        <taxon>Ruminantia</taxon>
        <taxon>Pecora</taxon>
        <taxon>Bovidae</taxon>
        <taxon>Caprinae</taxon>
        <taxon>Ovis</taxon>
    </lineage>
</organism>
<evidence type="ECO:0000256" key="14">
    <source>
        <dbReference type="ARBA" id="ARBA00078705"/>
    </source>
</evidence>
<evidence type="ECO:0000256" key="1">
    <source>
        <dbReference type="ARBA" id="ARBA00004141"/>
    </source>
</evidence>
<evidence type="ECO:0000256" key="10">
    <source>
        <dbReference type="ARBA" id="ARBA00063403"/>
    </source>
</evidence>
<feature type="domain" description="KCNMB2 ball/chain" evidence="19">
    <location>
        <begin position="139"/>
        <end position="170"/>
    </location>
</feature>
<keyword evidence="5" id="KW-0406">Ion transport</keyword>
<evidence type="ECO:0000256" key="15">
    <source>
        <dbReference type="ARBA" id="ARBA00081303"/>
    </source>
</evidence>
<comment type="similarity">
    <text evidence="9">Belongs to the KCNMB (TC 8.A.14.1) family. KCNMB2 subfamily.</text>
</comment>
<dbReference type="FunFam" id="4.10.81.20:FF:000001">
    <property type="entry name" value="Calcium-activated potassium channel beta 2 subunit"/>
    <property type="match status" value="1"/>
</dbReference>
<accession>A0AAD4UKD7</accession>
<evidence type="ECO:0000256" key="3">
    <source>
        <dbReference type="ARBA" id="ARBA00022692"/>
    </source>
</evidence>
<keyword evidence="2" id="KW-0813">Transport</keyword>
<evidence type="ECO:0000256" key="16">
    <source>
        <dbReference type="ARBA" id="ARBA00082236"/>
    </source>
</evidence>
<feature type="transmembrane region" description="Helical" evidence="18">
    <location>
        <begin position="338"/>
        <end position="363"/>
    </location>
</feature>
<gene>
    <name evidence="20" type="ORF">MG293_000477</name>
</gene>
<proteinExistence type="inferred from homology"/>
<comment type="subcellular location">
    <subcellularLocation>
        <location evidence="1">Membrane</location>
        <topology evidence="1">Multi-pass membrane protein</topology>
    </subcellularLocation>
</comment>
<protein>
    <recommendedName>
        <fullName evidence="11">Calcium-activated potassium channel subunit beta-2</fullName>
    </recommendedName>
    <alternativeName>
        <fullName evidence="14">BK channel subunit beta-2</fullName>
    </alternativeName>
    <alternativeName>
        <fullName evidence="17">Calcium-activated potassium channel, subfamily M subunit beta-2</fullName>
    </alternativeName>
    <alternativeName>
        <fullName evidence="15">Charybdotoxin receptor subunit beta-2</fullName>
    </alternativeName>
    <alternativeName>
        <fullName evidence="13">K(VCA)beta-2</fullName>
    </alternativeName>
    <alternativeName>
        <fullName evidence="12">Maxi K channel subunit beta-2</fullName>
    </alternativeName>
    <alternativeName>
        <fullName evidence="16">Slo-beta-2</fullName>
    </alternativeName>
</protein>
<comment type="subunit">
    <text evidence="10">Interacts with KCNMA1 tetramer. There are probably 4 molecules of KCMNB2 per KCNMA1 tetramer.</text>
</comment>
<evidence type="ECO:0000313" key="21">
    <source>
        <dbReference type="Proteomes" id="UP001214576"/>
    </source>
</evidence>
<dbReference type="PANTHER" id="PTHR10258">
    <property type="entry name" value="CALCIUM-ACTIVATED POTASSIUM CHANNEL SUBUNIT BETA"/>
    <property type="match status" value="1"/>
</dbReference>
<evidence type="ECO:0000256" key="4">
    <source>
        <dbReference type="ARBA" id="ARBA00022989"/>
    </source>
</evidence>
<evidence type="ECO:0000256" key="17">
    <source>
        <dbReference type="ARBA" id="ARBA00084024"/>
    </source>
</evidence>
<evidence type="ECO:0000259" key="19">
    <source>
        <dbReference type="Pfam" id="PF09303"/>
    </source>
</evidence>
<evidence type="ECO:0000256" key="2">
    <source>
        <dbReference type="ARBA" id="ARBA00022448"/>
    </source>
</evidence>
<dbReference type="GO" id="GO:0015459">
    <property type="term" value="F:potassium channel regulator activity"/>
    <property type="evidence" value="ECO:0007669"/>
    <property type="project" value="TreeGrafter"/>
</dbReference>
<keyword evidence="4 18" id="KW-1133">Transmembrane helix</keyword>
<dbReference type="InterPro" id="IPR015382">
    <property type="entry name" value="KCNMB2_ball_chain_dom"/>
</dbReference>
<dbReference type="PANTHER" id="PTHR10258:SF5">
    <property type="entry name" value="CALCIUM-ACTIVATED POTASSIUM CHANNEL SUBUNIT BETA-2"/>
    <property type="match status" value="1"/>
</dbReference>
<keyword evidence="7" id="KW-0325">Glycoprotein</keyword>
<evidence type="ECO:0000256" key="9">
    <source>
        <dbReference type="ARBA" id="ARBA00061392"/>
    </source>
</evidence>
<dbReference type="InterPro" id="IPR003930">
    <property type="entry name" value="K_chnl_Ca-activ_BK_bsu"/>
</dbReference>
<evidence type="ECO:0000256" key="13">
    <source>
        <dbReference type="ARBA" id="ARBA00077819"/>
    </source>
</evidence>
<evidence type="ECO:0000256" key="5">
    <source>
        <dbReference type="ARBA" id="ARBA00023065"/>
    </source>
</evidence>
<evidence type="ECO:0000256" key="11">
    <source>
        <dbReference type="ARBA" id="ARBA00071510"/>
    </source>
</evidence>
<keyword evidence="6 18" id="KW-0472">Membrane</keyword>
<keyword evidence="8" id="KW-0407">Ion channel</keyword>
<name>A0AAD4UKD7_OVIAM</name>
<dbReference type="Gene3D" id="4.10.81.20">
    <property type="entry name" value="KCNMB2, ball/chain domain"/>
    <property type="match status" value="1"/>
</dbReference>
<sequence>MGSLRVDTTERLHFHFSLSCVGEGNGNPLQCSCLENPRDAGAWQAAVYGVTQSRTRLKRLSSSSSMYMPISVSQFVPPLTYTLQYQHHQEPARNAKSWAPSLDSLNQNLHGHKISRSFRHSSRTSTLRKEAPGPTSSKMFIWTSGRTSSSYRHDEKRNIYQKIRDHDLLDKRKTVTALKAGEDRAILLGLAMMVCSIMMYFLLGITLLRSYMQSVWTEEAQCTLLNASITETFNCSFSCGPDCWKLSQYPCLQVYVNLTSSGEKLLLYHTEETIKINQKCSYIPKCGKNFEESMSLVNVVMENFRKYQHFSCYSDPEGNQKSVILTKLYSSNVLFHSLFWPTCMMAGGVAIVAMVKLTQYLSLLCERIQRINR</sequence>
<dbReference type="EMBL" id="JAKZEL010000001">
    <property type="protein sequence ID" value="KAI4548147.1"/>
    <property type="molecule type" value="Genomic_DNA"/>
</dbReference>
<evidence type="ECO:0000256" key="18">
    <source>
        <dbReference type="SAM" id="Phobius"/>
    </source>
</evidence>
<dbReference type="GO" id="GO:0005513">
    <property type="term" value="P:detection of calcium ion"/>
    <property type="evidence" value="ECO:0007669"/>
    <property type="project" value="TreeGrafter"/>
</dbReference>
<dbReference type="GO" id="GO:0015269">
    <property type="term" value="F:calcium-activated potassium channel activity"/>
    <property type="evidence" value="ECO:0007669"/>
    <property type="project" value="InterPro"/>
</dbReference>
<dbReference type="Proteomes" id="UP001214576">
    <property type="component" value="Unassembled WGS sequence"/>
</dbReference>
<feature type="transmembrane region" description="Helical" evidence="18">
    <location>
        <begin position="185"/>
        <end position="208"/>
    </location>
</feature>
<evidence type="ECO:0000256" key="8">
    <source>
        <dbReference type="ARBA" id="ARBA00023303"/>
    </source>
</evidence>